<sequence length="151" mass="15928">MANDDQGAGMNMSGGGGGGMMNSPVTIMMQIQMSFYWGKEAIVLFSGWPGEKLSMYVLCLVFIFLLAAALEILHLTSHGKPAVASSIRLNVNQAVIHGLRMGMAYLLMLAVMSFNAGVLIAAVLGHAFGFYFAKARTVAATGGIPANILVL</sequence>
<gene>
    <name evidence="1" type="ORF">MLD38_023893</name>
</gene>
<accession>A0ACB9NS67</accession>
<comment type="caution">
    <text evidence="1">The sequence shown here is derived from an EMBL/GenBank/DDBJ whole genome shotgun (WGS) entry which is preliminary data.</text>
</comment>
<protein>
    <submittedName>
        <fullName evidence="1">Uncharacterized protein</fullName>
    </submittedName>
</protein>
<dbReference type="EMBL" id="CM042886">
    <property type="protein sequence ID" value="KAI4338886.1"/>
    <property type="molecule type" value="Genomic_DNA"/>
</dbReference>
<keyword evidence="2" id="KW-1185">Reference proteome</keyword>
<evidence type="ECO:0000313" key="1">
    <source>
        <dbReference type="EMBL" id="KAI4338886.1"/>
    </source>
</evidence>
<dbReference type="Proteomes" id="UP001057402">
    <property type="component" value="Chromosome 7"/>
</dbReference>
<name>A0ACB9NS67_9MYRT</name>
<organism evidence="1 2">
    <name type="scientific">Melastoma candidum</name>
    <dbReference type="NCBI Taxonomy" id="119954"/>
    <lineage>
        <taxon>Eukaryota</taxon>
        <taxon>Viridiplantae</taxon>
        <taxon>Streptophyta</taxon>
        <taxon>Embryophyta</taxon>
        <taxon>Tracheophyta</taxon>
        <taxon>Spermatophyta</taxon>
        <taxon>Magnoliopsida</taxon>
        <taxon>eudicotyledons</taxon>
        <taxon>Gunneridae</taxon>
        <taxon>Pentapetalae</taxon>
        <taxon>rosids</taxon>
        <taxon>malvids</taxon>
        <taxon>Myrtales</taxon>
        <taxon>Melastomataceae</taxon>
        <taxon>Melastomatoideae</taxon>
        <taxon>Melastomateae</taxon>
        <taxon>Melastoma</taxon>
    </lineage>
</organism>
<proteinExistence type="predicted"/>
<evidence type="ECO:0000313" key="2">
    <source>
        <dbReference type="Proteomes" id="UP001057402"/>
    </source>
</evidence>
<reference evidence="2" key="1">
    <citation type="journal article" date="2023" name="Front. Plant Sci.">
        <title>Chromosomal-level genome assembly of Melastoma candidum provides insights into trichome evolution.</title>
        <authorList>
            <person name="Zhong Y."/>
            <person name="Wu W."/>
            <person name="Sun C."/>
            <person name="Zou P."/>
            <person name="Liu Y."/>
            <person name="Dai S."/>
            <person name="Zhou R."/>
        </authorList>
    </citation>
    <scope>NUCLEOTIDE SEQUENCE [LARGE SCALE GENOMIC DNA]</scope>
</reference>